<dbReference type="OMA" id="PHKYPPN"/>
<dbReference type="AlphaFoldDB" id="A0A7U2MR79"/>
<organism evidence="2 3">
    <name type="scientific">Aspergillus flavus (strain ATCC 200026 / FGSC A1120 / IAM 13836 / NRRL 3357 / JCM 12722 / SRRC 167)</name>
    <dbReference type="NCBI Taxonomy" id="332952"/>
    <lineage>
        <taxon>Eukaryota</taxon>
        <taxon>Fungi</taxon>
        <taxon>Dikarya</taxon>
        <taxon>Ascomycota</taxon>
        <taxon>Pezizomycotina</taxon>
        <taxon>Eurotiomycetes</taxon>
        <taxon>Eurotiomycetidae</taxon>
        <taxon>Eurotiales</taxon>
        <taxon>Aspergillaceae</taxon>
        <taxon>Aspergillus</taxon>
        <taxon>Aspergillus subgen. Circumdati</taxon>
    </lineage>
</organism>
<reference evidence="3" key="1">
    <citation type="journal article" date="2021" name="G3 (Bethesda)">
        <title>Chromosome assembled and annotated genome sequence of Aspergillus flavus NRRL 3357.</title>
        <authorList>
            <person name="Skerker J.M."/>
            <person name="Pianalto K.M."/>
            <person name="Mondo S.J."/>
            <person name="Yang K."/>
            <person name="Arkin A.P."/>
            <person name="Keller N.P."/>
            <person name="Grigoriev I.V."/>
            <person name="Louise Glass N.L."/>
        </authorList>
    </citation>
    <scope>NUCLEOTIDE SEQUENCE [LARGE SCALE GENOMIC DNA]</scope>
    <source>
        <strain evidence="3">ATCC 200026 / FGSC A1120 / IAM 13836 / NRRL 3357 / JCM 12722 / SRRC 167</strain>
    </source>
</reference>
<proteinExistence type="predicted"/>
<feature type="compositionally biased region" description="Polar residues" evidence="1">
    <location>
        <begin position="44"/>
        <end position="61"/>
    </location>
</feature>
<sequence>MLNDASHSLQLAVASTQQTKSEHFSQQKKGIYIYLYSVPQTHKINPVQQKNSSQKASTPAANASPPHKYPPNLNPNEPHSQPESHPHPDADAYSAPSHHYS</sequence>
<dbReference type="VEuPathDB" id="FungiDB:F9C07_1417"/>
<feature type="region of interest" description="Disordered" evidence="1">
    <location>
        <begin position="44"/>
        <end position="101"/>
    </location>
</feature>
<protein>
    <submittedName>
        <fullName evidence="2">Uncharacterized protein</fullName>
    </submittedName>
</protein>
<name>A0A7U2MR79_ASPFN</name>
<accession>A0A7U2MR79</accession>
<dbReference type="EMBL" id="CP044619">
    <property type="protein sequence ID" value="QRD88434.1"/>
    <property type="molecule type" value="Genomic_DNA"/>
</dbReference>
<gene>
    <name evidence="2" type="ORF">F9C07_1417</name>
</gene>
<evidence type="ECO:0000313" key="3">
    <source>
        <dbReference type="Proteomes" id="UP000596276"/>
    </source>
</evidence>
<keyword evidence="3" id="KW-1185">Reference proteome</keyword>
<feature type="compositionally biased region" description="Basic and acidic residues" evidence="1">
    <location>
        <begin position="80"/>
        <end position="90"/>
    </location>
</feature>
<evidence type="ECO:0000313" key="2">
    <source>
        <dbReference type="EMBL" id="QRD88434.1"/>
    </source>
</evidence>
<evidence type="ECO:0000256" key="1">
    <source>
        <dbReference type="SAM" id="MobiDB-lite"/>
    </source>
</evidence>
<dbReference type="Proteomes" id="UP000596276">
    <property type="component" value="Chromosome 1"/>
</dbReference>